<name>Q0N456_9ABAC</name>
<feature type="compositionally biased region" description="Polar residues" evidence="1">
    <location>
        <begin position="110"/>
        <end position="122"/>
    </location>
</feature>
<dbReference type="GeneID" id="5141934"/>
<feature type="compositionally biased region" description="Polar residues" evidence="1">
    <location>
        <begin position="91"/>
        <end position="100"/>
    </location>
</feature>
<dbReference type="OrthoDB" id="21099at10239"/>
<keyword evidence="3" id="KW-1185">Reference proteome</keyword>
<dbReference type="InterPro" id="IPR009317">
    <property type="entry name" value="ChaB"/>
</dbReference>
<accession>Q0N456</accession>
<organism evidence="2 3">
    <name type="scientific">Clanis bilineata nucleopolyhedrovirus</name>
    <dbReference type="NCBI Taxonomy" id="1307957"/>
    <lineage>
        <taxon>Viruses</taxon>
        <taxon>Viruses incertae sedis</taxon>
        <taxon>Naldaviricetes</taxon>
        <taxon>Lefavirales</taxon>
        <taxon>Baculoviridae</taxon>
        <taxon>Alphabaculovirus</taxon>
        <taxon>Alphabaculovirus clabilineatae</taxon>
    </lineage>
</organism>
<evidence type="ECO:0000313" key="3">
    <source>
        <dbReference type="Proteomes" id="UP000214353"/>
    </source>
</evidence>
<dbReference type="Pfam" id="PF06150">
    <property type="entry name" value="ChaB"/>
    <property type="match status" value="1"/>
</dbReference>
<dbReference type="EMBL" id="DQ504428">
    <property type="protein sequence ID" value="ABF47387.1"/>
    <property type="molecule type" value="Genomic_DNA"/>
</dbReference>
<reference evidence="2 3" key="1">
    <citation type="journal article" date="2009" name="BMC Genomics">
        <title>Genomic sequence, organization and characteristics of a new nucleopolyhedrovirus isolated from Clanis bilineata larva.</title>
        <authorList>
            <person name="Zhu S.Y."/>
            <person name="Yi J.P."/>
            <person name="Shen W.D."/>
            <person name="Wang L.Q."/>
            <person name="He H.G."/>
            <person name="Wang Y."/>
            <person name="Li B."/>
            <person name="Wang W.B."/>
        </authorList>
    </citation>
    <scope>NUCLEOTIDE SEQUENCE [LARGE SCALE GENOMIC DNA]</scope>
    <source>
        <strain evidence="2">DZ1</strain>
    </source>
</reference>
<evidence type="ECO:0000256" key="1">
    <source>
        <dbReference type="SAM" id="MobiDB-lite"/>
    </source>
</evidence>
<dbReference type="SUPFAM" id="SSF140376">
    <property type="entry name" value="ChaB-like"/>
    <property type="match status" value="1"/>
</dbReference>
<proteinExistence type="predicted"/>
<dbReference type="RefSeq" id="YP_717582.1">
    <property type="nucleotide sequence ID" value="NC_008293.1"/>
</dbReference>
<feature type="compositionally biased region" description="Basic and acidic residues" evidence="1">
    <location>
        <begin position="144"/>
        <end position="154"/>
    </location>
</feature>
<feature type="region of interest" description="Disordered" evidence="1">
    <location>
        <begin position="70"/>
        <end position="193"/>
    </location>
</feature>
<dbReference type="InterPro" id="IPR037205">
    <property type="entry name" value="ChaB_sf"/>
</dbReference>
<evidence type="ECO:0000313" key="2">
    <source>
        <dbReference type="EMBL" id="ABF47387.1"/>
    </source>
</evidence>
<dbReference type="Proteomes" id="UP000214353">
    <property type="component" value="Segment"/>
</dbReference>
<dbReference type="KEGG" id="vg:5141934"/>
<protein>
    <submittedName>
        <fullName evidence="2">Ac59-like protein</fullName>
    </submittedName>
</protein>
<feature type="compositionally biased region" description="Acidic residues" evidence="1">
    <location>
        <begin position="134"/>
        <end position="143"/>
    </location>
</feature>
<sequence length="193" mass="22764">MFHLNDSLYKQELPARARKLFVSTFKKYHKLDGGDEDLALHIAQKAVERDYVKFNNRWIPKRAAEEIMRHDIDDDTDDDDSDYKRLERNSPRSFEASTLSRRTEKGLFGKNTTRSYGANKNQLHAKLFNRESESDTNDDDDDYNSDHEDTHDNEDNYYYSKNKAASNTAKKRGRAPFKYNSQPKKRFTQTYTK</sequence>